<accession>A0A8S5SPY4</accession>
<dbReference type="EMBL" id="BK032640">
    <property type="protein sequence ID" value="DAF52634.1"/>
    <property type="molecule type" value="Genomic_DNA"/>
</dbReference>
<evidence type="ECO:0000313" key="1">
    <source>
        <dbReference type="EMBL" id="DAF52634.1"/>
    </source>
</evidence>
<sequence>MKKYIYIISKFIDKKEVSREEITITDYKLRKLKKELDFLDYSNNFKGCYLKLNYYNENEKAFNRIIELNKIIKYFYKNIDYFMKKYTTFEIKIYIKRLNKELKTLLTSKIVRTNYIIDIFITLENIKFDLRNNSRDGKNETF</sequence>
<organism evidence="1">
    <name type="scientific">Siphoviridae sp. ctnR613</name>
    <dbReference type="NCBI Taxonomy" id="2827939"/>
    <lineage>
        <taxon>Viruses</taxon>
        <taxon>Duplodnaviria</taxon>
        <taxon>Heunggongvirae</taxon>
        <taxon>Uroviricota</taxon>
        <taxon>Caudoviricetes</taxon>
    </lineage>
</organism>
<reference evidence="1" key="1">
    <citation type="journal article" date="2021" name="Proc. Natl. Acad. Sci. U.S.A.">
        <title>A Catalog of Tens of Thousands of Viruses from Human Metagenomes Reveals Hidden Associations with Chronic Diseases.</title>
        <authorList>
            <person name="Tisza M.J."/>
            <person name="Buck C.B."/>
        </authorList>
    </citation>
    <scope>NUCLEOTIDE SEQUENCE</scope>
    <source>
        <strain evidence="1">CtnR613</strain>
    </source>
</reference>
<proteinExistence type="predicted"/>
<name>A0A8S5SPY4_9CAUD</name>
<protein>
    <submittedName>
        <fullName evidence="1">Uncharacterized protein</fullName>
    </submittedName>
</protein>